<organism evidence="3 4">
    <name type="scientific">Winslowiella toletana</name>
    <dbReference type="NCBI Taxonomy" id="92490"/>
    <lineage>
        <taxon>Bacteria</taxon>
        <taxon>Pseudomonadati</taxon>
        <taxon>Pseudomonadota</taxon>
        <taxon>Gammaproteobacteria</taxon>
        <taxon>Enterobacterales</taxon>
        <taxon>Erwiniaceae</taxon>
        <taxon>Winslowiella</taxon>
    </lineage>
</organism>
<evidence type="ECO:0000313" key="3">
    <source>
        <dbReference type="EMBL" id="MBP2167962.1"/>
    </source>
</evidence>
<evidence type="ECO:0000313" key="4">
    <source>
        <dbReference type="Proteomes" id="UP001195624"/>
    </source>
</evidence>
<name>A0ABS4P730_9GAMM</name>
<keyword evidence="1" id="KW-0732">Signal</keyword>
<protein>
    <recommendedName>
        <fullName evidence="2">DUF7480 domain-containing protein</fullName>
    </recommendedName>
</protein>
<accession>A0ABS4P730</accession>
<dbReference type="Proteomes" id="UP001195624">
    <property type="component" value="Unassembled WGS sequence"/>
</dbReference>
<dbReference type="Pfam" id="PF24295">
    <property type="entry name" value="DUF7480"/>
    <property type="match status" value="1"/>
</dbReference>
<evidence type="ECO:0000256" key="1">
    <source>
        <dbReference type="SAM" id="SignalP"/>
    </source>
</evidence>
<feature type="signal peptide" evidence="1">
    <location>
        <begin position="1"/>
        <end position="21"/>
    </location>
</feature>
<comment type="caution">
    <text evidence="3">The sequence shown here is derived from an EMBL/GenBank/DDBJ whole genome shotgun (WGS) entry which is preliminary data.</text>
</comment>
<dbReference type="NCBIfam" id="NF045617">
    <property type="entry name" value="mostly_LP"/>
    <property type="match status" value="1"/>
</dbReference>
<feature type="domain" description="DUF7480" evidence="2">
    <location>
        <begin position="34"/>
        <end position="125"/>
    </location>
</feature>
<reference evidence="4" key="1">
    <citation type="submission" date="2023-07" db="EMBL/GenBank/DDBJ databases">
        <title>Genome mining of underrepresented organisms for secondary metabolites.</title>
        <authorList>
            <person name="D'Agostino P.M."/>
        </authorList>
    </citation>
    <scope>NUCLEOTIDE SEQUENCE [LARGE SCALE GENOMIC DNA]</scope>
    <source>
        <strain evidence="4">WS4403</strain>
    </source>
</reference>
<proteinExistence type="predicted"/>
<dbReference type="EMBL" id="JAGGMQ010000001">
    <property type="protein sequence ID" value="MBP2167962.1"/>
    <property type="molecule type" value="Genomic_DNA"/>
</dbReference>
<dbReference type="InterPro" id="IPR055903">
    <property type="entry name" value="DUF7480"/>
</dbReference>
<dbReference type="PROSITE" id="PS51257">
    <property type="entry name" value="PROKAR_LIPOPROTEIN"/>
    <property type="match status" value="1"/>
</dbReference>
<sequence length="143" mass="15699">MMKTNIKLHSLLLLSSLFALTGCPGSGDRLKADETTTVNKVGSDICFLVPDAEDYQPTLIAINPRGTPPKNLSVTDMPDLAIQNGKLCIPPSFHQFPEEGQFIVQYILASKSDKDSRRSVVTGLEFSDGRVHNIPLTDQEITR</sequence>
<keyword evidence="4" id="KW-1185">Reference proteome</keyword>
<dbReference type="InterPro" id="IPR054657">
    <property type="entry name" value="T6SS_periplasmic_put"/>
</dbReference>
<feature type="chain" id="PRO_5045567312" description="DUF7480 domain-containing protein" evidence="1">
    <location>
        <begin position="22"/>
        <end position="143"/>
    </location>
</feature>
<evidence type="ECO:0000259" key="2">
    <source>
        <dbReference type="Pfam" id="PF24295"/>
    </source>
</evidence>
<gene>
    <name evidence="3" type="ORF">J2125_001154</name>
</gene>